<sequence>MNDFTKEELELIQWEINTAINNLNLACLSCVNHLKLNDKLKSMIDNYGTHETILVRGEERLLSEFCNE</sequence>
<dbReference type="EMBL" id="LR798345">
    <property type="protein sequence ID" value="CAB5225626.1"/>
    <property type="molecule type" value="Genomic_DNA"/>
</dbReference>
<evidence type="ECO:0000313" key="3">
    <source>
        <dbReference type="EMBL" id="CAB5225626.1"/>
    </source>
</evidence>
<evidence type="ECO:0000313" key="1">
    <source>
        <dbReference type="EMBL" id="CAB4151634.1"/>
    </source>
</evidence>
<dbReference type="EMBL" id="LR796557">
    <property type="protein sequence ID" value="CAB4151634.1"/>
    <property type="molecule type" value="Genomic_DNA"/>
</dbReference>
<dbReference type="EMBL" id="LR796656">
    <property type="protein sequence ID" value="CAB4157915.1"/>
    <property type="molecule type" value="Genomic_DNA"/>
</dbReference>
<proteinExistence type="predicted"/>
<evidence type="ECO:0000313" key="2">
    <source>
        <dbReference type="EMBL" id="CAB4157915.1"/>
    </source>
</evidence>
<protein>
    <submittedName>
        <fullName evidence="2">Uncharacterized protein</fullName>
    </submittedName>
</protein>
<gene>
    <name evidence="1" type="ORF">UFOVP590_27</name>
    <name evidence="2" type="ORF">UFOVP685_57</name>
    <name evidence="3" type="ORF">UFOVP750_56</name>
</gene>
<reference evidence="2" key="1">
    <citation type="submission" date="2020-04" db="EMBL/GenBank/DDBJ databases">
        <authorList>
            <person name="Chiriac C."/>
            <person name="Salcher M."/>
            <person name="Ghai R."/>
            <person name="Kavagutti S V."/>
        </authorList>
    </citation>
    <scope>NUCLEOTIDE SEQUENCE</scope>
</reference>
<accession>A0A6J5NL35</accession>
<organism evidence="2">
    <name type="scientific">uncultured Caudovirales phage</name>
    <dbReference type="NCBI Taxonomy" id="2100421"/>
    <lineage>
        <taxon>Viruses</taxon>
        <taxon>Duplodnaviria</taxon>
        <taxon>Heunggongvirae</taxon>
        <taxon>Uroviricota</taxon>
        <taxon>Caudoviricetes</taxon>
        <taxon>Peduoviridae</taxon>
        <taxon>Maltschvirus</taxon>
        <taxon>Maltschvirus maltsch</taxon>
    </lineage>
</organism>
<name>A0A6J5NL35_9CAUD</name>